<organism evidence="1">
    <name type="scientific">Physcomitrium patens</name>
    <name type="common">Spreading-leaved earth moss</name>
    <name type="synonym">Physcomitrella patens</name>
    <dbReference type="NCBI Taxonomy" id="3218"/>
    <lineage>
        <taxon>Eukaryota</taxon>
        <taxon>Viridiplantae</taxon>
        <taxon>Streptophyta</taxon>
        <taxon>Embryophyta</taxon>
        <taxon>Bryophyta</taxon>
        <taxon>Bryophytina</taxon>
        <taxon>Bryopsida</taxon>
        <taxon>Funariidae</taxon>
        <taxon>Funariales</taxon>
        <taxon>Funariaceae</taxon>
        <taxon>Physcomitrium</taxon>
    </lineage>
</organism>
<evidence type="ECO:0000313" key="2">
    <source>
        <dbReference type="EnsemblPlants" id="Pp3c23_22000V3.1"/>
    </source>
</evidence>
<protein>
    <submittedName>
        <fullName evidence="1 2">Uncharacterized protein</fullName>
    </submittedName>
</protein>
<dbReference type="AlphaFoldDB" id="A0A2K1IKC4"/>
<evidence type="ECO:0000313" key="1">
    <source>
        <dbReference type="EMBL" id="PNR29727.1"/>
    </source>
</evidence>
<dbReference type="STRING" id="3218.A0A2K1IKC4"/>
<gene>
    <name evidence="2" type="primary">LOC112275554</name>
    <name evidence="1" type="ORF">PHYPA_028421</name>
</gene>
<sequence length="652" mass="72686">MSVRQCLASGGRRVLAQTRTLANLFVYRRSQGVGDLSLDTVLRHLSTLVHHQQDAALDDIKWRVVRRPFVDMELRRYAQNAVVPQPFILHGPRGVGKRTLVEGLLEEWSRDPHSTAYVDLYAQFGGGSEGKCIPPWTLIPSSTTAGPTSQGGSDLHWVRRKLEQGLESLAIRAVQVGCLKNKNVFDALTDRHTVDGALYEFLSDRTLGTGSSALSSSGELKHLWQHALVYMRRALGVDSHPIQGGEITCINEVLHAVLENSVADSLDITATLSNGNNRKKGKNSANVQIDAKEKALLSLALAKHLLQIQENWRLAAGADRQKKGLLSKGLVDAVVSWPSLLLELVSSATQEGLFQPKLVINGIELLRNASSDMGCTDGSSYHDALLLQLVNNSLTQGSFPVILVSSDSYYSWQLGDDFGSTDAFISSEIFGWTPKEAALHLVPGVYTTDEWKVVVAVLGSNPRHSVELLQLRYSKAFSERMKNDDLDIEDCIDLYLAYLQVTAVDPAMDAALALLEQFASKAMKGDIDGNLLQHGAPWRDFPRNDDKQQRQRWARIQMVDFVQAFTSTEFGVNYLGGDMELLDDPAARALIQVGLLYQQRAPPFVRPTSRGILRCLTRWFVKEKLYLESSDNLRFKWHRLVRGRSYRHLMRE</sequence>
<dbReference type="OrthoDB" id="1911782at2759"/>
<proteinExistence type="predicted"/>
<keyword evidence="3" id="KW-1185">Reference proteome</keyword>
<dbReference type="EMBL" id="ABEU02000023">
    <property type="protein sequence ID" value="PNR29727.1"/>
    <property type="molecule type" value="Genomic_DNA"/>
</dbReference>
<dbReference type="EnsemblPlants" id="Pp3c23_22000V3.5">
    <property type="protein sequence ID" value="Pp3c23_22000V3.5"/>
    <property type="gene ID" value="Pp3c23_22000"/>
</dbReference>
<dbReference type="FunCoup" id="A0A2K1IKC4">
    <property type="interactions" value="1487"/>
</dbReference>
<reference evidence="1 3" key="1">
    <citation type="journal article" date="2008" name="Science">
        <title>The Physcomitrella genome reveals evolutionary insights into the conquest of land by plants.</title>
        <authorList>
            <person name="Rensing S."/>
            <person name="Lang D."/>
            <person name="Zimmer A."/>
            <person name="Terry A."/>
            <person name="Salamov A."/>
            <person name="Shapiro H."/>
            <person name="Nishiyama T."/>
            <person name="Perroud P.-F."/>
            <person name="Lindquist E."/>
            <person name="Kamisugi Y."/>
            <person name="Tanahashi T."/>
            <person name="Sakakibara K."/>
            <person name="Fujita T."/>
            <person name="Oishi K."/>
            <person name="Shin-I T."/>
            <person name="Kuroki Y."/>
            <person name="Toyoda A."/>
            <person name="Suzuki Y."/>
            <person name="Hashimoto A."/>
            <person name="Yamaguchi K."/>
            <person name="Sugano A."/>
            <person name="Kohara Y."/>
            <person name="Fujiyama A."/>
            <person name="Anterola A."/>
            <person name="Aoki S."/>
            <person name="Ashton N."/>
            <person name="Barbazuk W.B."/>
            <person name="Barker E."/>
            <person name="Bennetzen J."/>
            <person name="Bezanilla M."/>
            <person name="Blankenship R."/>
            <person name="Cho S.H."/>
            <person name="Dutcher S."/>
            <person name="Estelle M."/>
            <person name="Fawcett J.A."/>
            <person name="Gundlach H."/>
            <person name="Hanada K."/>
            <person name="Heyl A."/>
            <person name="Hicks K.A."/>
            <person name="Hugh J."/>
            <person name="Lohr M."/>
            <person name="Mayer K."/>
            <person name="Melkozernov A."/>
            <person name="Murata T."/>
            <person name="Nelson D."/>
            <person name="Pils B."/>
            <person name="Prigge M."/>
            <person name="Reiss B."/>
            <person name="Renner T."/>
            <person name="Rombauts S."/>
            <person name="Rushton P."/>
            <person name="Sanderfoot A."/>
            <person name="Schween G."/>
            <person name="Shiu S.-H."/>
            <person name="Stueber K."/>
            <person name="Theodoulou F.L."/>
            <person name="Tu H."/>
            <person name="Van de Peer Y."/>
            <person name="Verrier P.J."/>
            <person name="Waters E."/>
            <person name="Wood A."/>
            <person name="Yang L."/>
            <person name="Cove D."/>
            <person name="Cuming A."/>
            <person name="Hasebe M."/>
            <person name="Lucas S."/>
            <person name="Mishler D.B."/>
            <person name="Reski R."/>
            <person name="Grigoriev I."/>
            <person name="Quatrano R.S."/>
            <person name="Boore J.L."/>
        </authorList>
    </citation>
    <scope>NUCLEOTIDE SEQUENCE [LARGE SCALE GENOMIC DNA]</scope>
    <source>
        <strain evidence="2 3">cv. Gransden 2004</strain>
    </source>
</reference>
<name>A0A2K1IKC4_PHYPA</name>
<dbReference type="OMA" id="LHMVPDY"/>
<reference evidence="2" key="3">
    <citation type="submission" date="2020-12" db="UniProtKB">
        <authorList>
            <consortium name="EnsemblPlants"/>
        </authorList>
    </citation>
    <scope>IDENTIFICATION</scope>
</reference>
<dbReference type="PaxDb" id="3218-PP1S335_74V6.1"/>
<dbReference type="RefSeq" id="XP_024361783.1">
    <property type="nucleotide sequence ID" value="XM_024506015.2"/>
</dbReference>
<dbReference type="Gramene" id="Pp3c23_22000V3.1">
    <property type="protein sequence ID" value="Pp3c23_22000V3.1"/>
    <property type="gene ID" value="Pp3c23_22000"/>
</dbReference>
<dbReference type="KEGG" id="ppp:112275554"/>
<dbReference type="Gramene" id="Pp3c23_22000V3.5">
    <property type="protein sequence ID" value="Pp3c23_22000V3.5"/>
    <property type="gene ID" value="Pp3c23_22000"/>
</dbReference>
<dbReference type="PANTHER" id="PTHR36017">
    <property type="entry name" value="EMBRYO DEFECTIVE 1381"/>
    <property type="match status" value="1"/>
</dbReference>
<evidence type="ECO:0000313" key="3">
    <source>
        <dbReference type="Proteomes" id="UP000006727"/>
    </source>
</evidence>
<accession>A0A2K1IKC4</accession>
<dbReference type="GeneID" id="112275554"/>
<dbReference type="EnsemblPlants" id="Pp3c23_22000V3.1">
    <property type="protein sequence ID" value="Pp3c23_22000V3.1"/>
    <property type="gene ID" value="Pp3c23_22000"/>
</dbReference>
<dbReference type="Proteomes" id="UP000006727">
    <property type="component" value="Chromosome 23"/>
</dbReference>
<reference evidence="1 3" key="2">
    <citation type="journal article" date="2018" name="Plant J.">
        <title>The Physcomitrella patens chromosome-scale assembly reveals moss genome structure and evolution.</title>
        <authorList>
            <person name="Lang D."/>
            <person name="Ullrich K.K."/>
            <person name="Murat F."/>
            <person name="Fuchs J."/>
            <person name="Jenkins J."/>
            <person name="Haas F.B."/>
            <person name="Piednoel M."/>
            <person name="Gundlach H."/>
            <person name="Van Bel M."/>
            <person name="Meyberg R."/>
            <person name="Vives C."/>
            <person name="Morata J."/>
            <person name="Symeonidi A."/>
            <person name="Hiss M."/>
            <person name="Muchero W."/>
            <person name="Kamisugi Y."/>
            <person name="Saleh O."/>
            <person name="Blanc G."/>
            <person name="Decker E.L."/>
            <person name="van Gessel N."/>
            <person name="Grimwood J."/>
            <person name="Hayes R.D."/>
            <person name="Graham S.W."/>
            <person name="Gunter L.E."/>
            <person name="McDaniel S.F."/>
            <person name="Hoernstein S.N.W."/>
            <person name="Larsson A."/>
            <person name="Li F.W."/>
            <person name="Perroud P.F."/>
            <person name="Phillips J."/>
            <person name="Ranjan P."/>
            <person name="Rokshar D.S."/>
            <person name="Rothfels C.J."/>
            <person name="Schneider L."/>
            <person name="Shu S."/>
            <person name="Stevenson D.W."/>
            <person name="Thummler F."/>
            <person name="Tillich M."/>
            <person name="Villarreal Aguilar J.C."/>
            <person name="Widiez T."/>
            <person name="Wong G.K."/>
            <person name="Wymore A."/>
            <person name="Zhang Y."/>
            <person name="Zimmer A.D."/>
            <person name="Quatrano R.S."/>
            <person name="Mayer K.F.X."/>
            <person name="Goodstein D."/>
            <person name="Casacuberta J.M."/>
            <person name="Vandepoele K."/>
            <person name="Reski R."/>
            <person name="Cuming A.C."/>
            <person name="Tuskan G.A."/>
            <person name="Maumus F."/>
            <person name="Salse J."/>
            <person name="Schmutz J."/>
            <person name="Rensing S.A."/>
        </authorList>
    </citation>
    <scope>NUCLEOTIDE SEQUENCE [LARGE SCALE GENOMIC DNA]</scope>
    <source>
        <strain evidence="2 3">cv. Gransden 2004</strain>
    </source>
</reference>
<dbReference type="PANTHER" id="PTHR36017:SF1">
    <property type="entry name" value="EMBRYO DEFECTIVE 1381"/>
    <property type="match status" value="1"/>
</dbReference>